<comment type="caution">
    <text evidence="2">The sequence shown here is derived from an EMBL/GenBank/DDBJ whole genome shotgun (WGS) entry which is preliminary data.</text>
</comment>
<dbReference type="NCBIfam" id="TIGR00426">
    <property type="entry name" value="competence protein ComEA helix-hairpin-helix repeat region"/>
    <property type="match status" value="1"/>
</dbReference>
<dbReference type="InterPro" id="IPR019554">
    <property type="entry name" value="Soluble_ligand-bd"/>
</dbReference>
<dbReference type="Pfam" id="PF10531">
    <property type="entry name" value="SLBB"/>
    <property type="match status" value="1"/>
</dbReference>
<dbReference type="InterPro" id="IPR051675">
    <property type="entry name" value="Endo/Exo/Phosphatase_dom_1"/>
</dbReference>
<dbReference type="GO" id="GO:0015627">
    <property type="term" value="C:type II protein secretion system complex"/>
    <property type="evidence" value="ECO:0007669"/>
    <property type="project" value="TreeGrafter"/>
</dbReference>
<dbReference type="EMBL" id="QCZG01000008">
    <property type="protein sequence ID" value="PWA12500.1"/>
    <property type="molecule type" value="Genomic_DNA"/>
</dbReference>
<dbReference type="InterPro" id="IPR003583">
    <property type="entry name" value="Hlx-hairpin-Hlx_DNA-bd_motif"/>
</dbReference>
<evidence type="ECO:0000259" key="1">
    <source>
        <dbReference type="SMART" id="SM00278"/>
    </source>
</evidence>
<dbReference type="PANTHER" id="PTHR21180">
    <property type="entry name" value="ENDONUCLEASE/EXONUCLEASE/PHOSPHATASE FAMILY DOMAIN-CONTAINING PROTEIN 1"/>
    <property type="match status" value="1"/>
</dbReference>
<dbReference type="InterPro" id="IPR010994">
    <property type="entry name" value="RuvA_2-like"/>
</dbReference>
<evidence type="ECO:0000313" key="3">
    <source>
        <dbReference type="Proteomes" id="UP000245998"/>
    </source>
</evidence>
<name>A0A2U1K4Q1_9BACI</name>
<dbReference type="GO" id="GO:0003677">
    <property type="term" value="F:DNA binding"/>
    <property type="evidence" value="ECO:0007669"/>
    <property type="project" value="InterPro"/>
</dbReference>
<dbReference type="AlphaFoldDB" id="A0A2U1K4Q1"/>
<dbReference type="GO" id="GO:0006281">
    <property type="term" value="P:DNA repair"/>
    <property type="evidence" value="ECO:0007669"/>
    <property type="project" value="InterPro"/>
</dbReference>
<dbReference type="SUPFAM" id="SSF47781">
    <property type="entry name" value="RuvA domain 2-like"/>
    <property type="match status" value="1"/>
</dbReference>
<dbReference type="InterPro" id="IPR004509">
    <property type="entry name" value="Competence_ComEA_HhH"/>
</dbReference>
<dbReference type="OrthoDB" id="9790239at2"/>
<dbReference type="PANTHER" id="PTHR21180:SF32">
    <property type="entry name" value="ENDONUCLEASE_EXONUCLEASE_PHOSPHATASE FAMILY DOMAIN-CONTAINING PROTEIN 1"/>
    <property type="match status" value="1"/>
</dbReference>
<dbReference type="Gene3D" id="1.10.150.310">
    <property type="entry name" value="Tex RuvX-like domain-like"/>
    <property type="match status" value="1"/>
</dbReference>
<proteinExistence type="predicted"/>
<dbReference type="RefSeq" id="WP_116553917.1">
    <property type="nucleotide sequence ID" value="NZ_QCZG01000008.1"/>
</dbReference>
<dbReference type="Pfam" id="PF12836">
    <property type="entry name" value="HHH_3"/>
    <property type="match status" value="1"/>
</dbReference>
<feature type="domain" description="Helix-hairpin-helix DNA-binding motif class 1" evidence="1">
    <location>
        <begin position="182"/>
        <end position="201"/>
    </location>
</feature>
<dbReference type="Proteomes" id="UP000245998">
    <property type="component" value="Unassembled WGS sequence"/>
</dbReference>
<organism evidence="2 3">
    <name type="scientific">Pueribacillus theae</name>
    <dbReference type="NCBI Taxonomy" id="2171751"/>
    <lineage>
        <taxon>Bacteria</taxon>
        <taxon>Bacillati</taxon>
        <taxon>Bacillota</taxon>
        <taxon>Bacilli</taxon>
        <taxon>Bacillales</taxon>
        <taxon>Bacillaceae</taxon>
        <taxon>Pueribacillus</taxon>
    </lineage>
</organism>
<dbReference type="NCBIfam" id="TIGR01259">
    <property type="entry name" value="comE"/>
    <property type="match status" value="1"/>
</dbReference>
<dbReference type="InterPro" id="IPR004787">
    <property type="entry name" value="Competence_ComE"/>
</dbReference>
<reference evidence="2 3" key="1">
    <citation type="submission" date="2018-04" db="EMBL/GenBank/DDBJ databases">
        <title>Camelliibacillus theae gen. nov., sp. nov., isolated from Pu'er tea.</title>
        <authorList>
            <person name="Niu L."/>
        </authorList>
    </citation>
    <scope>NUCLEOTIDE SEQUENCE [LARGE SCALE GENOMIC DNA]</scope>
    <source>
        <strain evidence="2 3">T8</strain>
    </source>
</reference>
<dbReference type="SMART" id="SM00278">
    <property type="entry name" value="HhH1"/>
    <property type="match status" value="2"/>
</dbReference>
<sequence length="205" mass="22403">MFSKREKIMAIVVVSSLLLAGWAFLNKEKDEDAAIFFQEEMLQNENGEKNNEEPVEEAAVQEIMIDVKGAVKNPGVYTMEQGDRVIDAIEKSGGLLKNADEKQINLAGMIKDEMVIYVPKHGEEAETPIVTQNNPNVAEGGDKVKINSASSEELQKLPGIGPAKAEAIISYREENGAFKSVDDLLNVSGIGVKSLEKLKDIITID</sequence>
<feature type="domain" description="Helix-hairpin-helix DNA-binding motif class 1" evidence="1">
    <location>
        <begin position="152"/>
        <end position="171"/>
    </location>
</feature>
<protein>
    <submittedName>
        <fullName evidence="2">Competence protein ComE</fullName>
    </submittedName>
</protein>
<gene>
    <name evidence="2" type="ORF">DCC39_05670</name>
</gene>
<keyword evidence="3" id="KW-1185">Reference proteome</keyword>
<evidence type="ECO:0000313" key="2">
    <source>
        <dbReference type="EMBL" id="PWA12500.1"/>
    </source>
</evidence>
<accession>A0A2U1K4Q1</accession>
<dbReference type="Gene3D" id="3.10.560.10">
    <property type="entry name" value="Outer membrane lipoprotein wza domain like"/>
    <property type="match status" value="1"/>
</dbReference>
<dbReference type="GO" id="GO:0015628">
    <property type="term" value="P:protein secretion by the type II secretion system"/>
    <property type="evidence" value="ECO:0007669"/>
    <property type="project" value="TreeGrafter"/>
</dbReference>